<evidence type="ECO:0000259" key="2">
    <source>
        <dbReference type="Pfam" id="PF01370"/>
    </source>
</evidence>
<gene>
    <name evidence="4" type="ORF">Q8W34_05620</name>
</gene>
<dbReference type="SUPFAM" id="SSF51735">
    <property type="entry name" value="NAD(P)-binding Rossmann-fold domains"/>
    <property type="match status" value="1"/>
</dbReference>
<dbReference type="Pfam" id="PF08338">
    <property type="entry name" value="DUF1731"/>
    <property type="match status" value="1"/>
</dbReference>
<dbReference type="Pfam" id="PF01370">
    <property type="entry name" value="Epimerase"/>
    <property type="match status" value="1"/>
</dbReference>
<dbReference type="Gene3D" id="3.40.50.720">
    <property type="entry name" value="NAD(P)-binding Rossmann-like Domain"/>
    <property type="match status" value="1"/>
</dbReference>
<dbReference type="Proteomes" id="UP001177212">
    <property type="component" value="Unassembled WGS sequence"/>
</dbReference>
<evidence type="ECO:0000313" key="5">
    <source>
        <dbReference type="Proteomes" id="UP001177212"/>
    </source>
</evidence>
<accession>A0ABT9FBH7</accession>
<keyword evidence="5" id="KW-1185">Reference proteome</keyword>
<protein>
    <submittedName>
        <fullName evidence="4">TIGR01777 family oxidoreductase</fullName>
    </submittedName>
</protein>
<evidence type="ECO:0000256" key="1">
    <source>
        <dbReference type="ARBA" id="ARBA00009353"/>
    </source>
</evidence>
<dbReference type="RefSeq" id="WP_305399138.1">
    <property type="nucleotide sequence ID" value="NZ_JAUYVT010000003.1"/>
</dbReference>
<evidence type="ECO:0000259" key="3">
    <source>
        <dbReference type="Pfam" id="PF08338"/>
    </source>
</evidence>
<reference evidence="4" key="1">
    <citation type="submission" date="2023-07" db="EMBL/GenBank/DDBJ databases">
        <title>Genome content predicts the carbon catabolic preferences of heterotrophic bacteria.</title>
        <authorList>
            <person name="Gralka M."/>
        </authorList>
    </citation>
    <scope>NUCLEOTIDE SEQUENCE</scope>
    <source>
        <strain evidence="4">4G09</strain>
    </source>
</reference>
<comment type="similarity">
    <text evidence="1">Belongs to the NAD(P)-dependent epimerase/dehydratase family. SDR39U1 subfamily.</text>
</comment>
<comment type="caution">
    <text evidence="4">The sequence shown here is derived from an EMBL/GenBank/DDBJ whole genome shotgun (WGS) entry which is preliminary data.</text>
</comment>
<dbReference type="CDD" id="cd05242">
    <property type="entry name" value="SDR_a8"/>
    <property type="match status" value="1"/>
</dbReference>
<sequence length="296" mass="32546">MHIFVTGATGLIGQHLCPFLEHHNTVTVLSRNATKANVLLGHKIKAVTDISAVDFNTVDVVINLAGEPIVNKRWSDKQKQIIRDSRINITQQISHAIAASANPPHTFISGSAIGYYGRQSNKRIDENFTDPHNEFSHQLCKDWEDAALKAESEKTRVCLLRTGIVLAKKGGALSKMLPAFKLCLGGPIGDGEQGMSWIHIDDMTQLILYIMKHPEISGPINAVAPNPVSNSEFSKRLGNALSRPAFMPMPAFVLKVLMGEMSDLLTTGQFVVPTKAQKHNYRFHYGNLKSALDSLV</sequence>
<dbReference type="InterPro" id="IPR001509">
    <property type="entry name" value="Epimerase_deHydtase"/>
</dbReference>
<dbReference type="InterPro" id="IPR010099">
    <property type="entry name" value="SDR39U1"/>
</dbReference>
<name>A0ABT9FBH7_9GAMM</name>
<feature type="domain" description="NAD-dependent epimerase/dehydratase" evidence="2">
    <location>
        <begin position="3"/>
        <end position="215"/>
    </location>
</feature>
<dbReference type="EMBL" id="JAUYVT010000003">
    <property type="protein sequence ID" value="MDP2564101.1"/>
    <property type="molecule type" value="Genomic_DNA"/>
</dbReference>
<dbReference type="PANTHER" id="PTHR11092:SF0">
    <property type="entry name" value="EPIMERASE FAMILY PROTEIN SDR39U1"/>
    <property type="match status" value="1"/>
</dbReference>
<feature type="domain" description="DUF1731" evidence="3">
    <location>
        <begin position="249"/>
        <end position="294"/>
    </location>
</feature>
<dbReference type="NCBIfam" id="TIGR01777">
    <property type="entry name" value="yfcH"/>
    <property type="match status" value="1"/>
</dbReference>
<dbReference type="InterPro" id="IPR013549">
    <property type="entry name" value="DUF1731"/>
</dbReference>
<evidence type="ECO:0000313" key="4">
    <source>
        <dbReference type="EMBL" id="MDP2564101.1"/>
    </source>
</evidence>
<proteinExistence type="inferred from homology"/>
<dbReference type="InterPro" id="IPR036291">
    <property type="entry name" value="NAD(P)-bd_dom_sf"/>
</dbReference>
<organism evidence="4 5">
    <name type="scientific">Pseudoalteromonas marina</name>
    <dbReference type="NCBI Taxonomy" id="267375"/>
    <lineage>
        <taxon>Bacteria</taxon>
        <taxon>Pseudomonadati</taxon>
        <taxon>Pseudomonadota</taxon>
        <taxon>Gammaproteobacteria</taxon>
        <taxon>Alteromonadales</taxon>
        <taxon>Pseudoalteromonadaceae</taxon>
        <taxon>Pseudoalteromonas</taxon>
    </lineage>
</organism>
<dbReference type="PANTHER" id="PTHR11092">
    <property type="entry name" value="SUGAR NUCLEOTIDE EPIMERASE RELATED"/>
    <property type="match status" value="1"/>
</dbReference>